<dbReference type="EMBL" id="HG970333">
    <property type="protein sequence ID" value="CEF76313.1"/>
    <property type="molecule type" value="Genomic_DNA"/>
</dbReference>
<organism evidence="2 4">
    <name type="scientific">Gibberella zeae (strain ATCC MYA-4620 / CBS 123657 / FGSC 9075 / NRRL 31084 / PH-1)</name>
    <name type="common">Wheat head blight fungus</name>
    <name type="synonym">Fusarium graminearum</name>
    <dbReference type="NCBI Taxonomy" id="229533"/>
    <lineage>
        <taxon>Eukaryota</taxon>
        <taxon>Fungi</taxon>
        <taxon>Dikarya</taxon>
        <taxon>Ascomycota</taxon>
        <taxon>Pezizomycotina</taxon>
        <taxon>Sordariomycetes</taxon>
        <taxon>Hypocreomycetidae</taxon>
        <taxon>Hypocreales</taxon>
        <taxon>Nectriaceae</taxon>
        <taxon>Fusarium</taxon>
    </lineage>
</organism>
<reference evidence="3 4" key="2">
    <citation type="journal article" date="2010" name="Nature">
        <title>Comparative genomics reveals mobile pathogenicity chromosomes in Fusarium.</title>
        <authorList>
            <person name="Ma L.J."/>
            <person name="van der Does H.C."/>
            <person name="Borkovich K.A."/>
            <person name="Coleman J.J."/>
            <person name="Daboussi M.J."/>
            <person name="Di Pietro A."/>
            <person name="Dufresne M."/>
            <person name="Freitag M."/>
            <person name="Grabherr M."/>
            <person name="Henrissat B."/>
            <person name="Houterman P.M."/>
            <person name="Kang S."/>
            <person name="Shim W.B."/>
            <person name="Woloshuk C."/>
            <person name="Xie X."/>
            <person name="Xu J.R."/>
            <person name="Antoniw J."/>
            <person name="Baker S.E."/>
            <person name="Bluhm B.H."/>
            <person name="Breakspear A."/>
            <person name="Brown D.W."/>
            <person name="Butchko R.A."/>
            <person name="Chapman S."/>
            <person name="Coulson R."/>
            <person name="Coutinho P.M."/>
            <person name="Danchin E.G."/>
            <person name="Diener A."/>
            <person name="Gale L.R."/>
            <person name="Gardiner D.M."/>
            <person name="Goff S."/>
            <person name="Hammond-Kosack K.E."/>
            <person name="Hilburn K."/>
            <person name="Hua-Van A."/>
            <person name="Jonkers W."/>
            <person name="Kazan K."/>
            <person name="Kodira C.D."/>
            <person name="Koehrsen M."/>
            <person name="Kumar L."/>
            <person name="Lee Y.H."/>
            <person name="Li L."/>
            <person name="Manners J.M."/>
            <person name="Miranda-Saavedra D."/>
            <person name="Mukherjee M."/>
            <person name="Park G."/>
            <person name="Park J."/>
            <person name="Park S.Y."/>
            <person name="Proctor R.H."/>
            <person name="Regev A."/>
            <person name="Ruiz-Roldan M.C."/>
            <person name="Sain D."/>
            <person name="Sakthikumar S."/>
            <person name="Sykes S."/>
            <person name="Schwartz D.C."/>
            <person name="Turgeon B.G."/>
            <person name="Wapinski I."/>
            <person name="Yoder O."/>
            <person name="Young S."/>
            <person name="Zeng Q."/>
            <person name="Zhou S."/>
            <person name="Galagan J."/>
            <person name="Cuomo C.A."/>
            <person name="Kistler H.C."/>
            <person name="Rep M."/>
        </authorList>
    </citation>
    <scope>GENOME REANNOTATION</scope>
    <source>
        <strain evidence="4">ATCC MYA-4620 / CBS 123657 / FGSC 9075 / NRRL 31084 / PH-1</strain>
        <strain evidence="3">PH-1 / ATCC MYA-4620 / FGSC 9075 / NRRL 31084</strain>
    </source>
</reference>
<gene>
    <name evidence="3" type="primary">FG08060.1</name>
    <name evidence="2" type="ORF">FGRAMPH1_01T09021</name>
</gene>
<dbReference type="EnsemblFungi" id="CEF76313">
    <property type="protein sequence ID" value="CEF76313"/>
    <property type="gene ID" value="FGRRES_17107"/>
</dbReference>
<evidence type="ECO:0000313" key="3">
    <source>
        <dbReference type="EnsemblFungi" id="CEF76313"/>
    </source>
</evidence>
<reference evidence="3" key="4">
    <citation type="submission" date="2017-01" db="UniProtKB">
        <authorList>
            <consortium name="EnsemblFungi"/>
        </authorList>
    </citation>
    <scope>IDENTIFICATION</scope>
    <source>
        <strain evidence="3">PH-1 / ATCC MYA-4620 / FGSC 9075 / NRRL 31084</strain>
    </source>
</reference>
<accession>A0A098DBL3</accession>
<name>A0A098DBL3_GIBZE</name>
<sequence>MSSALRYRPLLENQIRLLKIEVNDPTNTIEYSPIICSLEHVCLPRAKSLPNYQFKGSERTWPELPTHHNFAPLFKTGRDIRAEEDNETAPAGPTTPNEDQLLWRYPWGDFIALSYVWSHPKRKEGEPPYTVVIEGSLFEVTPNLYHALSQLRKCYRIRQGFKLWIDAICINQSDTDERGQQVALMRDIYQSAWQVAVWIGPSDEDTRLAFLALHWLSRESKREKPMEEFYRERFSIDLRPVVVVWPTYENPMRKTVYKTLFHFFTRPYWRRMWIVQEIAMGNANTPVICGDNCISWKDLQGALSLIAADEARFGRDIVGSVRPQILSEWAFEIARDRVVQERDWAPGRMWKVQEIIMSLQNHQTSNSRGGWGMLVQALNIVRDSLVTEERDRVYGVLGLKAITDSIVWDKTPDYNMSLDRIYIDFTSGFVATGNLSILRLVSRYAGPRRTVSKTVSDLPSMLRREHTAPIALWLTRSKSNCPTAGTLCIHDIPSWTVCWTCAPAPTAHLGGVYQAGASLGQPVPVFPRDEKTLHVRGIFIDEIISLSSSHQDEADTSYPLNSDRPQINLYGDIATTRDAFWRTIVGDTTDQGGEIAPEDYSWLLNHEIWEGGVAGVYTYDFAMHLFMRRNRRLRICGYTLEELLLGQKKILSRLRLAMGERLYNPTVSQREALSWATNAMAWRRVFGTLGGRMGMGTCAAEVGDKIAILRGCNTPLVLRKAGDGWKLVGECYMHGVMYGEISPKEHTMEEITIY</sequence>
<dbReference type="Pfam" id="PF26639">
    <property type="entry name" value="Het-6_barrel"/>
    <property type="match status" value="1"/>
</dbReference>
<dbReference type="PANTHER" id="PTHR24148:SF77">
    <property type="entry name" value="HETEROKARYON INCOMPATIBILITY DOMAIN-CONTAINING PROTEIN"/>
    <property type="match status" value="1"/>
</dbReference>
<dbReference type="VEuPathDB" id="FungiDB:FGRAMPH1_01G09021"/>
<evidence type="ECO:0000259" key="1">
    <source>
        <dbReference type="Pfam" id="PF06985"/>
    </source>
</evidence>
<dbReference type="PANTHER" id="PTHR24148">
    <property type="entry name" value="ANKYRIN REPEAT DOMAIN-CONTAINING PROTEIN 39 HOMOLOG-RELATED"/>
    <property type="match status" value="1"/>
</dbReference>
<protein>
    <submittedName>
        <fullName evidence="2">Chromosome 2, complete genome</fullName>
    </submittedName>
</protein>
<dbReference type="InParanoid" id="A0A098DBL3"/>
<keyword evidence="4" id="KW-1185">Reference proteome</keyword>
<dbReference type="Pfam" id="PF06985">
    <property type="entry name" value="HET"/>
    <property type="match status" value="1"/>
</dbReference>
<accession>A0A0E0RYI8</accession>
<dbReference type="Proteomes" id="UP000070720">
    <property type="component" value="Chromosome 2"/>
</dbReference>
<reference evidence="2 4" key="3">
    <citation type="journal article" date="2015" name="BMC Genomics">
        <title>The completed genome sequence of the pathogenic ascomycete fungus Fusarium graminearum.</title>
        <authorList>
            <person name="King R."/>
            <person name="Urban M."/>
            <person name="Hammond-Kosack M.C."/>
            <person name="Hassani-Pak K."/>
            <person name="Hammond-Kosack K.E."/>
        </authorList>
    </citation>
    <scope>NUCLEOTIDE SEQUENCE [LARGE SCALE GENOMIC DNA]</scope>
    <source>
        <strain evidence="4">ATCC MYA-4620 / CBS 123657 / FGSC 9075 / NRRL 31084 / PH-1</strain>
        <strain evidence="2">PH-1</strain>
    </source>
</reference>
<dbReference type="AlphaFoldDB" id="A0A098DBL3"/>
<evidence type="ECO:0000313" key="4">
    <source>
        <dbReference type="Proteomes" id="UP000070720"/>
    </source>
</evidence>
<dbReference type="eggNOG" id="ENOG502RVDG">
    <property type="taxonomic scope" value="Eukaryota"/>
</dbReference>
<evidence type="ECO:0000313" key="2">
    <source>
        <dbReference type="EMBL" id="CEF76313.1"/>
    </source>
</evidence>
<dbReference type="InterPro" id="IPR010730">
    <property type="entry name" value="HET"/>
</dbReference>
<dbReference type="InterPro" id="IPR052895">
    <property type="entry name" value="HetReg/Transcr_Mod"/>
</dbReference>
<feature type="domain" description="Heterokaryon incompatibility" evidence="1">
    <location>
        <begin position="110"/>
        <end position="277"/>
    </location>
</feature>
<reference evidence="3 4" key="1">
    <citation type="journal article" date="2007" name="Science">
        <title>The Fusarium graminearum genome reveals a link between localized polymorphism and pathogen specialization.</title>
        <authorList>
            <person name="Cuomo C.A."/>
            <person name="Gueldener U."/>
            <person name="Xu J.-R."/>
            <person name="Trail F."/>
            <person name="Turgeon B.G."/>
            <person name="Di Pietro A."/>
            <person name="Walton J.D."/>
            <person name="Ma L.-J."/>
            <person name="Baker S.E."/>
            <person name="Rep M."/>
            <person name="Adam G."/>
            <person name="Antoniw J."/>
            <person name="Baldwin T."/>
            <person name="Calvo S.E."/>
            <person name="Chang Y.-L."/>
            <person name="DeCaprio D."/>
            <person name="Gale L.R."/>
            <person name="Gnerre S."/>
            <person name="Goswami R.S."/>
            <person name="Hammond-Kosack K."/>
            <person name="Harris L.J."/>
            <person name="Hilburn K."/>
            <person name="Kennell J.C."/>
            <person name="Kroken S."/>
            <person name="Magnuson J.K."/>
            <person name="Mannhaupt G."/>
            <person name="Mauceli E.W."/>
            <person name="Mewes H.-W."/>
            <person name="Mitterbauer R."/>
            <person name="Muehlbauer G."/>
            <person name="Muensterkoetter M."/>
            <person name="Nelson D."/>
            <person name="O'Donnell K."/>
            <person name="Ouellet T."/>
            <person name="Qi W."/>
            <person name="Quesneville H."/>
            <person name="Roncero M.I.G."/>
            <person name="Seong K.-Y."/>
            <person name="Tetko I.V."/>
            <person name="Urban M."/>
            <person name="Waalwijk C."/>
            <person name="Ward T.J."/>
            <person name="Yao J."/>
            <person name="Birren B.W."/>
            <person name="Kistler H.C."/>
        </authorList>
    </citation>
    <scope>NUCLEOTIDE SEQUENCE [LARGE SCALE GENOMIC DNA]</scope>
    <source>
        <strain evidence="4">ATCC MYA-4620 / CBS 123657 / FGSC 9075 / NRRL 31084 / PH-1</strain>
        <strain evidence="3">PH-1 / ATCC MYA-4620 / FGSC 9075 / NRRL 31084</strain>
    </source>
</reference>
<proteinExistence type="predicted"/>